<evidence type="ECO:0000313" key="3">
    <source>
        <dbReference type="EMBL" id="EAH2280489.1"/>
    </source>
</evidence>
<evidence type="ECO:0000313" key="7">
    <source>
        <dbReference type="Proteomes" id="UP000533021"/>
    </source>
</evidence>
<dbReference type="RefSeq" id="WP_003731476.1">
    <property type="nucleotide sequence ID" value="NC_021826.1"/>
</dbReference>
<accession>A0A3A7LEB2</accession>
<organism evidence="4 6">
    <name type="scientific">Listeria monocytogenes</name>
    <dbReference type="NCBI Taxonomy" id="1639"/>
    <lineage>
        <taxon>Bacteria</taxon>
        <taxon>Bacillati</taxon>
        <taxon>Bacillota</taxon>
        <taxon>Bacilli</taxon>
        <taxon>Bacillales</taxon>
        <taxon>Listeriaceae</taxon>
        <taxon>Listeria</taxon>
    </lineage>
</organism>
<protein>
    <submittedName>
        <fullName evidence="4">Uncharacterized protein</fullName>
    </submittedName>
</protein>
<dbReference type="EMBL" id="AABEMN010000036">
    <property type="protein sequence ID" value="EAG9521172.1"/>
    <property type="molecule type" value="Genomic_DNA"/>
</dbReference>
<gene>
    <name evidence="1" type="ORF">A8L61_10040</name>
    <name evidence="3" type="ORF">D4920_00250</name>
    <name evidence="2" type="ORF">D4B11_15490</name>
    <name evidence="4" type="ORF">D5N24_14240</name>
</gene>
<evidence type="ECO:0000313" key="4">
    <source>
        <dbReference type="EMBL" id="EAH3295562.1"/>
    </source>
</evidence>
<reference evidence="1 5" key="1">
    <citation type="submission" date="2018-06" db="EMBL/GenBank/DDBJ databases">
        <authorList>
            <consortium name="PulseNet: The National Subtyping Network for Foodborne Disease Surveillance"/>
            <person name="Tarr C.L."/>
            <person name="Trees E."/>
            <person name="Katz L.S."/>
            <person name="Carleton-Romer H.A."/>
            <person name="Stroika S."/>
            <person name="Kucerova Z."/>
            <person name="Roache K.F."/>
            <person name="Sabol A.L."/>
            <person name="Besser J."/>
            <person name="Gerner-Smidt P."/>
        </authorList>
    </citation>
    <scope>NUCLEOTIDE SEQUENCE [LARGE SCALE GENOMIC DNA]</scope>
    <source>
        <strain evidence="1 5">PNUSAL002180</strain>
    </source>
</reference>
<dbReference type="AlphaFoldDB" id="A0A3A7LEB2"/>
<dbReference type="Proteomes" id="UP000546397">
    <property type="component" value="Unassembled WGS sequence"/>
</dbReference>
<reference evidence="6 7" key="2">
    <citation type="submission" date="2019-04" db="EMBL/GenBank/DDBJ databases">
        <authorList>
            <person name="Ashton P.M."/>
            <person name="Dallman T."/>
            <person name="Nair S."/>
            <person name="De Pinna E."/>
            <person name="Peters T."/>
            <person name="Grant K."/>
        </authorList>
    </citation>
    <scope>NUCLEOTIDE SEQUENCE [LARGE SCALE GENOMIC DNA]</scope>
    <source>
        <strain evidence="3 7">282333</strain>
        <strain evidence="4 6">282352</strain>
        <strain evidence="2 8">289003</strain>
    </source>
</reference>
<dbReference type="EMBL" id="AABGHY010000013">
    <property type="protein sequence ID" value="EAH3295562.1"/>
    <property type="molecule type" value="Genomic_DNA"/>
</dbReference>
<evidence type="ECO:0000313" key="2">
    <source>
        <dbReference type="EMBL" id="EAG9521172.1"/>
    </source>
</evidence>
<evidence type="ECO:0000313" key="8">
    <source>
        <dbReference type="Proteomes" id="UP000546397"/>
    </source>
</evidence>
<evidence type="ECO:0000313" key="5">
    <source>
        <dbReference type="Proteomes" id="UP000358545"/>
    </source>
</evidence>
<evidence type="ECO:0000313" key="6">
    <source>
        <dbReference type="Proteomes" id="UP000530452"/>
    </source>
</evidence>
<name>A0A3A7LEB2_LISMN</name>
<dbReference type="EMBL" id="AABFVG010000001">
    <property type="protein sequence ID" value="EAH2280489.1"/>
    <property type="molecule type" value="Genomic_DNA"/>
</dbReference>
<comment type="caution">
    <text evidence="4">The sequence shown here is derived from an EMBL/GenBank/DDBJ whole genome shotgun (WGS) entry which is preliminary data.</text>
</comment>
<dbReference type="EMBL" id="AABAGT010000014">
    <property type="protein sequence ID" value="EAG0867614.1"/>
    <property type="molecule type" value="Genomic_DNA"/>
</dbReference>
<proteinExistence type="predicted"/>
<dbReference type="Proteomes" id="UP000358545">
    <property type="component" value="Unassembled WGS sequence"/>
</dbReference>
<dbReference type="Proteomes" id="UP000533021">
    <property type="component" value="Unassembled WGS sequence"/>
</dbReference>
<dbReference type="Proteomes" id="UP000530452">
    <property type="component" value="Unassembled WGS sequence"/>
</dbReference>
<sequence length="96" mass="11064">MEEIRAIQKVVTVNNEKKYIVRITPINDSTGRKTFKGVKVNMLLENGEHFAQDTFASTISPGIIESWIVNMHNASEKIQKTMDAFESWDGELNEYW</sequence>
<evidence type="ECO:0000313" key="1">
    <source>
        <dbReference type="EMBL" id="EAG0867614.1"/>
    </source>
</evidence>